<dbReference type="InterPro" id="IPR013969">
    <property type="entry name" value="Oligosacch_biosynth_Alg14"/>
</dbReference>
<dbReference type="PATRIC" id="fig|361041.3.peg.1092"/>
<evidence type="ECO:0000256" key="1">
    <source>
        <dbReference type="ARBA" id="ARBA00004389"/>
    </source>
</evidence>
<evidence type="ECO:0008006" key="8">
    <source>
        <dbReference type="Google" id="ProtNLM"/>
    </source>
</evidence>
<gene>
    <name evidence="6" type="ORF">VW35_08715</name>
</gene>
<dbReference type="EMBL" id="LAJG01000015">
    <property type="protein sequence ID" value="KKB79268.1"/>
    <property type="molecule type" value="Genomic_DNA"/>
</dbReference>
<comment type="subcellular location">
    <subcellularLocation>
        <location evidence="1">Endoplasmic reticulum membrane</location>
        <topology evidence="1">Single-pass membrane protein</topology>
    </subcellularLocation>
</comment>
<comment type="caution">
    <text evidence="6">The sequence shown here is derived from an EMBL/GenBank/DDBJ whole genome shotgun (WGS) entry which is preliminary data.</text>
</comment>
<evidence type="ECO:0000256" key="3">
    <source>
        <dbReference type="ARBA" id="ARBA00022824"/>
    </source>
</evidence>
<evidence type="ECO:0000313" key="7">
    <source>
        <dbReference type="Proteomes" id="UP000033514"/>
    </source>
</evidence>
<protein>
    <recommendedName>
        <fullName evidence="8">Glucuronosyltransferase</fullName>
    </recommendedName>
</protein>
<evidence type="ECO:0000313" key="6">
    <source>
        <dbReference type="EMBL" id="KKB79268.1"/>
    </source>
</evidence>
<dbReference type="PANTHER" id="PTHR12154">
    <property type="entry name" value="GLYCOSYL TRANSFERASE-RELATED"/>
    <property type="match status" value="1"/>
</dbReference>
<proteinExistence type="predicted"/>
<dbReference type="AlphaFoldDB" id="A0A0F5LA97"/>
<dbReference type="STRING" id="361041.VW35_08715"/>
<dbReference type="RefSeq" id="WP_046142674.1">
    <property type="nucleotide sequence ID" value="NZ_LAJG01000015.1"/>
</dbReference>
<evidence type="ECO:0000256" key="4">
    <source>
        <dbReference type="ARBA" id="ARBA00022989"/>
    </source>
</evidence>
<keyword evidence="4" id="KW-1133">Transmembrane helix</keyword>
<accession>A0A0F5LA97</accession>
<dbReference type="PANTHER" id="PTHR12154:SF4">
    <property type="entry name" value="UDP-N-ACETYLGLUCOSAMINE TRANSFERASE SUBUNIT ALG14 HOMOLOG"/>
    <property type="match status" value="1"/>
</dbReference>
<evidence type="ECO:0000256" key="2">
    <source>
        <dbReference type="ARBA" id="ARBA00022692"/>
    </source>
</evidence>
<dbReference type="Gene3D" id="3.40.50.2000">
    <property type="entry name" value="Glycogen Phosphorylase B"/>
    <property type="match status" value="1"/>
</dbReference>
<keyword evidence="7" id="KW-1185">Reference proteome</keyword>
<dbReference type="GO" id="GO:0004577">
    <property type="term" value="F:N-acetylglucosaminyldiphosphodolichol N-acetylglucosaminyltransferase activity"/>
    <property type="evidence" value="ECO:0007669"/>
    <property type="project" value="TreeGrafter"/>
</dbReference>
<reference evidence="6 7" key="1">
    <citation type="submission" date="2015-03" db="EMBL/GenBank/DDBJ databases">
        <authorList>
            <person name="Hassan Y.I."/>
            <person name="Lepp D."/>
            <person name="Zhou T."/>
        </authorList>
    </citation>
    <scope>NUCLEOTIDE SEQUENCE [LARGE SCALE GENOMIC DNA]</scope>
    <source>
        <strain evidence="6 7">GH2-10</strain>
    </source>
</reference>
<dbReference type="Proteomes" id="UP000033514">
    <property type="component" value="Unassembled WGS sequence"/>
</dbReference>
<keyword evidence="3" id="KW-0256">Endoplasmic reticulum</keyword>
<keyword evidence="2" id="KW-0812">Transmembrane</keyword>
<organism evidence="6 7">
    <name type="scientific">Devosia soli</name>
    <dbReference type="NCBI Taxonomy" id="361041"/>
    <lineage>
        <taxon>Bacteria</taxon>
        <taxon>Pseudomonadati</taxon>
        <taxon>Pseudomonadota</taxon>
        <taxon>Alphaproteobacteria</taxon>
        <taxon>Hyphomicrobiales</taxon>
        <taxon>Devosiaceae</taxon>
        <taxon>Devosia</taxon>
    </lineage>
</organism>
<dbReference type="OrthoDB" id="555447at2"/>
<sequence>MRKRLLAVASGGGHWEQLAIISQSFDKFDVLYATTLPGLPEKSGLAPSVLVTDANRDRPLQMLLCAKDIAGVILKFRPNIIISTGAAPGFIALLFGKMLGAKVIWVDSVANSEQLSLSGKLASRFADRVLTQWQHLAGQSKSQYMGGVL</sequence>
<keyword evidence="5" id="KW-0472">Membrane</keyword>
<name>A0A0F5LA97_9HYPH</name>
<dbReference type="GO" id="GO:0006488">
    <property type="term" value="P:dolichol-linked oligosaccharide biosynthetic process"/>
    <property type="evidence" value="ECO:0007669"/>
    <property type="project" value="InterPro"/>
</dbReference>
<dbReference type="SUPFAM" id="SSF53756">
    <property type="entry name" value="UDP-Glycosyltransferase/glycogen phosphorylase"/>
    <property type="match status" value="1"/>
</dbReference>
<evidence type="ECO:0000256" key="5">
    <source>
        <dbReference type="ARBA" id="ARBA00023136"/>
    </source>
</evidence>
<dbReference type="Pfam" id="PF08660">
    <property type="entry name" value="Alg14"/>
    <property type="match status" value="1"/>
</dbReference>